<dbReference type="SUPFAM" id="SSF69593">
    <property type="entry name" value="Glycerol-3-phosphate (1)-acyltransferase"/>
    <property type="match status" value="1"/>
</dbReference>
<evidence type="ECO:0000313" key="7">
    <source>
        <dbReference type="Proteomes" id="UP001176960"/>
    </source>
</evidence>
<comment type="pathway">
    <text evidence="1">Lipid metabolism.</text>
</comment>
<organism evidence="6 7">
    <name type="scientific">Brytella acorum</name>
    <dbReference type="NCBI Taxonomy" id="2959299"/>
    <lineage>
        <taxon>Bacteria</taxon>
        <taxon>Pseudomonadati</taxon>
        <taxon>Pseudomonadota</taxon>
        <taxon>Alphaproteobacteria</taxon>
        <taxon>Acetobacterales</taxon>
        <taxon>Acetobacteraceae</taxon>
        <taxon>Brytella</taxon>
    </lineage>
</organism>
<keyword evidence="2" id="KW-0808">Transferase</keyword>
<keyword evidence="3 6" id="KW-0012">Acyltransferase</keyword>
<proteinExistence type="predicted"/>
<dbReference type="Proteomes" id="UP001176960">
    <property type="component" value="Unassembled WGS sequence"/>
</dbReference>
<dbReference type="GO" id="GO:0003841">
    <property type="term" value="F:1-acylglycerol-3-phosphate O-acyltransferase activity"/>
    <property type="evidence" value="ECO:0007669"/>
    <property type="project" value="TreeGrafter"/>
</dbReference>
<keyword evidence="4" id="KW-0812">Transmembrane</keyword>
<name>A0AA35Y4I7_9PROT</name>
<keyword evidence="7" id="KW-1185">Reference proteome</keyword>
<dbReference type="SMART" id="SM00563">
    <property type="entry name" value="PlsC"/>
    <property type="match status" value="1"/>
</dbReference>
<feature type="transmembrane region" description="Helical" evidence="4">
    <location>
        <begin position="6"/>
        <end position="29"/>
    </location>
</feature>
<accession>A0AA35Y4I7</accession>
<dbReference type="AlphaFoldDB" id="A0AA35Y4I7"/>
<dbReference type="Pfam" id="PF01553">
    <property type="entry name" value="Acyltransferase"/>
    <property type="match status" value="1"/>
</dbReference>
<dbReference type="RefSeq" id="WP_289841437.1">
    <property type="nucleotide sequence ID" value="NZ_CATKSH010000011.1"/>
</dbReference>
<evidence type="ECO:0000256" key="4">
    <source>
        <dbReference type="SAM" id="Phobius"/>
    </source>
</evidence>
<dbReference type="EMBL" id="CATKSH010000011">
    <property type="protein sequence ID" value="CAI9121163.1"/>
    <property type="molecule type" value="Genomic_DNA"/>
</dbReference>
<gene>
    <name evidence="6" type="ORF">LMG32879_002009</name>
</gene>
<evidence type="ECO:0000256" key="3">
    <source>
        <dbReference type="ARBA" id="ARBA00023315"/>
    </source>
</evidence>
<dbReference type="PANTHER" id="PTHR10434:SF40">
    <property type="entry name" value="1-ACYL-SN-GLYCEROL-3-PHOSPHATE ACYLTRANSFERASE"/>
    <property type="match status" value="1"/>
</dbReference>
<feature type="domain" description="Phospholipid/glycerol acyltransferase" evidence="5">
    <location>
        <begin position="72"/>
        <end position="186"/>
    </location>
</feature>
<evidence type="ECO:0000256" key="1">
    <source>
        <dbReference type="ARBA" id="ARBA00005189"/>
    </source>
</evidence>
<keyword evidence="4" id="KW-0472">Membrane</keyword>
<dbReference type="InterPro" id="IPR002123">
    <property type="entry name" value="Plipid/glycerol_acylTrfase"/>
</dbReference>
<dbReference type="CDD" id="cd07989">
    <property type="entry name" value="LPLAT_AGPAT-like"/>
    <property type="match status" value="1"/>
</dbReference>
<comment type="caution">
    <text evidence="6">The sequence shown here is derived from an EMBL/GenBank/DDBJ whole genome shotgun (WGS) entry which is preliminary data.</text>
</comment>
<keyword evidence="4" id="KW-1133">Transmembrane helix</keyword>
<dbReference type="PANTHER" id="PTHR10434">
    <property type="entry name" value="1-ACYL-SN-GLYCEROL-3-PHOSPHATE ACYLTRANSFERASE"/>
    <property type="match status" value="1"/>
</dbReference>
<dbReference type="GO" id="GO:0006654">
    <property type="term" value="P:phosphatidic acid biosynthetic process"/>
    <property type="evidence" value="ECO:0007669"/>
    <property type="project" value="TreeGrafter"/>
</dbReference>
<sequence length="246" mass="26757">MTTIRAFLFSVYLVVLTLVMGIGTIPIRLTGRRHAALRYAKLWSRLVLAGLTRICDIRIEVTGQEHLLHGPALIACQHQSFFDGFIWMNLVPRPAYIIKAELTRLPIVGPMLLLAGMIPVERHAGARALRGLMDATQSAFSDERQIIIFPEGTRGLPGEKQPLQPGIVALAKQSTAPVIPVATDSGRCWPRRGLMKYPGTIHVTIGTPLATANGRGALIAAITTAWDELNARPQASSSESRTADVL</sequence>
<evidence type="ECO:0000259" key="5">
    <source>
        <dbReference type="SMART" id="SM00563"/>
    </source>
</evidence>
<evidence type="ECO:0000313" key="6">
    <source>
        <dbReference type="EMBL" id="CAI9121163.1"/>
    </source>
</evidence>
<protein>
    <submittedName>
        <fullName evidence="6">Lysophospholipid acyltransferase family protein</fullName>
    </submittedName>
</protein>
<evidence type="ECO:0000256" key="2">
    <source>
        <dbReference type="ARBA" id="ARBA00022679"/>
    </source>
</evidence>
<reference evidence="6" key="1">
    <citation type="submission" date="2023-03" db="EMBL/GenBank/DDBJ databases">
        <authorList>
            <person name="Cleenwerck I."/>
        </authorList>
    </citation>
    <scope>NUCLEOTIDE SEQUENCE</scope>
    <source>
        <strain evidence="6">LMG 32879</strain>
    </source>
</reference>